<dbReference type="InterPro" id="IPR009003">
    <property type="entry name" value="Peptidase_S1_PA"/>
</dbReference>
<sequence>MKPLSFLLLNLCLSFSILGHKQEVYLVEECVRNNYTENSCNKVFCQPWQKCVYGSCLCKIPYQCPKNGTSVCATNKITFRNYCQLKSYECQHKTVRFLSRGNCNPQDSFVISLDPRTATTEGLLQVEVNHSGKIFVCGNDLSINEANVACRHLGFPEGADGKESIEPDGHSHSLECLKATCRGTETSLAECALTRLNQFNGKLAKVICHGNHRECSSREFHCVNEKCINSNKVCNGINDCGDLSDELCCKACKEESFRCNSDVCIPNKYLCNNEMDCLTGEDENPQLCNKAANEPGREGIGHAEESMDKERKKIKTLLPQLHCGVVIPIRTRKKRMLGGYAAAQNEYPWHVAIFNQLGSLLCSGVYIGGCWVLTAAQCINLHNIQDYKIWTMMLNSLMFNLDMETFRLNRVIIHEYYNSQTNENDIALVEMKTRSPGSSCPTSNVVPICIPWSQYMFKSGQQCKVSGYDGLRNPFVLNWGYADLMRNCSEIYKERYLTGMECAGTPDGLVDVCTGVLGGPLVCYDANNVGYLWGIVSWGENCDRKGHPAVYTKVAHYFDWIARHTGVSVISRYNV</sequence>
<dbReference type="GO" id="GO:0002376">
    <property type="term" value="P:immune system process"/>
    <property type="evidence" value="ECO:0007669"/>
    <property type="project" value="UniProtKB-KW"/>
</dbReference>
<reference evidence="18" key="1">
    <citation type="submission" date="2025-08" db="UniProtKB">
        <authorList>
            <consortium name="RefSeq"/>
        </authorList>
    </citation>
    <scope>IDENTIFICATION</scope>
    <source>
        <tissue evidence="18">Liver</tissue>
    </source>
</reference>
<dbReference type="OMA" id="DEMCCCR"/>
<dbReference type="SMART" id="SM00192">
    <property type="entry name" value="LDLa"/>
    <property type="match status" value="2"/>
</dbReference>
<dbReference type="SUPFAM" id="SSF100895">
    <property type="entry name" value="Kazal-type serine protease inhibitors"/>
    <property type="match status" value="1"/>
</dbReference>
<feature type="disulfide bond" evidence="11">
    <location>
        <begin position="259"/>
        <end position="277"/>
    </location>
</feature>
<dbReference type="PANTHER" id="PTHR24252:SF7">
    <property type="entry name" value="HYALIN"/>
    <property type="match status" value="1"/>
</dbReference>
<dbReference type="Pfam" id="PF00530">
    <property type="entry name" value="SRCR"/>
    <property type="match status" value="1"/>
</dbReference>
<dbReference type="AlphaFoldDB" id="A0A9F5J6Q2"/>
<organism evidence="17 18">
    <name type="scientific">Python bivittatus</name>
    <name type="common">Burmese python</name>
    <name type="synonym">Python molurus bivittatus</name>
    <dbReference type="NCBI Taxonomy" id="176946"/>
    <lineage>
        <taxon>Eukaryota</taxon>
        <taxon>Metazoa</taxon>
        <taxon>Chordata</taxon>
        <taxon>Craniata</taxon>
        <taxon>Vertebrata</taxon>
        <taxon>Euteleostomi</taxon>
        <taxon>Lepidosauria</taxon>
        <taxon>Squamata</taxon>
        <taxon>Bifurcata</taxon>
        <taxon>Unidentata</taxon>
        <taxon>Episquamata</taxon>
        <taxon>Toxicofera</taxon>
        <taxon>Serpentes</taxon>
        <taxon>Henophidia</taxon>
        <taxon>Pythonidae</taxon>
        <taxon>Python</taxon>
    </lineage>
</organism>
<feature type="disulfide bond" evidence="12">
    <location>
        <begin position="181"/>
        <end position="191"/>
    </location>
</feature>
<keyword evidence="9 12" id="KW-1015">Disulfide bond</keyword>
<comment type="subcellular location">
    <subcellularLocation>
        <location evidence="1">Secreted</location>
    </subcellularLocation>
</comment>
<dbReference type="PROSITE" id="PS51465">
    <property type="entry name" value="KAZAL_2"/>
    <property type="match status" value="1"/>
</dbReference>
<dbReference type="SMART" id="SM00202">
    <property type="entry name" value="SR"/>
    <property type="match status" value="1"/>
</dbReference>
<dbReference type="SUPFAM" id="SSF56487">
    <property type="entry name" value="SRCR-like"/>
    <property type="match status" value="1"/>
</dbReference>
<keyword evidence="17" id="KW-1185">Reference proteome</keyword>
<dbReference type="PROSITE" id="PS01209">
    <property type="entry name" value="LDLRA_1"/>
    <property type="match status" value="1"/>
</dbReference>
<feature type="domain" description="Kazal-like" evidence="16">
    <location>
        <begin position="57"/>
        <end position="105"/>
    </location>
</feature>
<dbReference type="PROSITE" id="PS50287">
    <property type="entry name" value="SRCR_2"/>
    <property type="match status" value="1"/>
</dbReference>
<dbReference type="InterPro" id="IPR002350">
    <property type="entry name" value="Kazal_dom"/>
</dbReference>
<feature type="chain" id="PRO_5039892385" evidence="13">
    <location>
        <begin position="20"/>
        <end position="575"/>
    </location>
</feature>
<evidence type="ECO:0000259" key="14">
    <source>
        <dbReference type="PROSITE" id="PS50240"/>
    </source>
</evidence>
<dbReference type="GO" id="GO:0006508">
    <property type="term" value="P:proteolysis"/>
    <property type="evidence" value="ECO:0007669"/>
    <property type="project" value="UniProtKB-KW"/>
</dbReference>
<keyword evidence="5" id="KW-0677">Repeat</keyword>
<evidence type="ECO:0000256" key="10">
    <source>
        <dbReference type="ARBA" id="ARBA00023180"/>
    </source>
</evidence>
<keyword evidence="10" id="KW-0325">Glycoprotein</keyword>
<dbReference type="Gene3D" id="2.40.10.10">
    <property type="entry name" value="Trypsin-like serine proteases"/>
    <property type="match status" value="1"/>
</dbReference>
<evidence type="ECO:0000313" key="17">
    <source>
        <dbReference type="Proteomes" id="UP000695026"/>
    </source>
</evidence>
<evidence type="ECO:0000256" key="5">
    <source>
        <dbReference type="ARBA" id="ARBA00022737"/>
    </source>
</evidence>
<dbReference type="InterPro" id="IPR002172">
    <property type="entry name" value="LDrepeatLR_classA_rpt"/>
</dbReference>
<proteinExistence type="predicted"/>
<dbReference type="Gene3D" id="3.30.60.30">
    <property type="match status" value="1"/>
</dbReference>
<dbReference type="GO" id="GO:0004252">
    <property type="term" value="F:serine-type endopeptidase activity"/>
    <property type="evidence" value="ECO:0007669"/>
    <property type="project" value="InterPro"/>
</dbReference>
<evidence type="ECO:0000256" key="7">
    <source>
        <dbReference type="ARBA" id="ARBA00022825"/>
    </source>
</evidence>
<dbReference type="Gene3D" id="4.10.400.10">
    <property type="entry name" value="Low-density Lipoprotein Receptor"/>
    <property type="match status" value="2"/>
</dbReference>
<feature type="disulfide bond" evidence="11">
    <location>
        <begin position="252"/>
        <end position="264"/>
    </location>
</feature>
<feature type="signal peptide" evidence="13">
    <location>
        <begin position="1"/>
        <end position="19"/>
    </location>
</feature>
<dbReference type="CDD" id="cd00190">
    <property type="entry name" value="Tryp_SPc"/>
    <property type="match status" value="1"/>
</dbReference>
<dbReference type="RefSeq" id="XP_025028458.1">
    <property type="nucleotide sequence ID" value="XM_025172690.1"/>
</dbReference>
<evidence type="ECO:0000256" key="3">
    <source>
        <dbReference type="ARBA" id="ARBA00022670"/>
    </source>
</evidence>
<evidence type="ECO:0000313" key="18">
    <source>
        <dbReference type="RefSeq" id="XP_025028458.1"/>
    </source>
</evidence>
<dbReference type="KEGG" id="pbi:103056500"/>
<dbReference type="GeneID" id="103056500"/>
<dbReference type="InterPro" id="IPR048722">
    <property type="entry name" value="CFAI_FIMAC_N"/>
</dbReference>
<dbReference type="SMART" id="SM00057">
    <property type="entry name" value="FIMAC"/>
    <property type="match status" value="1"/>
</dbReference>
<dbReference type="InterPro" id="IPR043504">
    <property type="entry name" value="Peptidase_S1_PA_chymotrypsin"/>
</dbReference>
<comment type="caution">
    <text evidence="12">Lacks conserved residue(s) required for the propagation of feature annotation.</text>
</comment>
<dbReference type="Pfam" id="PF00057">
    <property type="entry name" value="Ldl_recept_a"/>
    <property type="match status" value="2"/>
</dbReference>
<feature type="disulfide bond" evidence="11">
    <location>
        <begin position="215"/>
        <end position="227"/>
    </location>
</feature>
<feature type="domain" description="Peptidase S1" evidence="14">
    <location>
        <begin position="336"/>
        <end position="566"/>
    </location>
</feature>
<dbReference type="Proteomes" id="UP000695026">
    <property type="component" value="Unplaced"/>
</dbReference>
<dbReference type="PANTHER" id="PTHR24252">
    <property type="entry name" value="ACROSIN-RELATED"/>
    <property type="match status" value="1"/>
</dbReference>
<evidence type="ECO:0000256" key="13">
    <source>
        <dbReference type="SAM" id="SignalP"/>
    </source>
</evidence>
<dbReference type="OrthoDB" id="19606at2759"/>
<dbReference type="CDD" id="cd00104">
    <property type="entry name" value="KAZAL_FS"/>
    <property type="match status" value="1"/>
</dbReference>
<dbReference type="SMART" id="SM00020">
    <property type="entry name" value="Tryp_SPc"/>
    <property type="match status" value="1"/>
</dbReference>
<evidence type="ECO:0000256" key="6">
    <source>
        <dbReference type="ARBA" id="ARBA00022801"/>
    </source>
</evidence>
<accession>A0A9F5J6Q2</accession>
<dbReference type="CDD" id="cd00112">
    <property type="entry name" value="LDLa"/>
    <property type="match status" value="2"/>
</dbReference>
<dbReference type="PRINTS" id="PR00261">
    <property type="entry name" value="LDLRECEPTOR"/>
</dbReference>
<dbReference type="InterPro" id="IPR023415">
    <property type="entry name" value="LDLR_class-A_CS"/>
</dbReference>
<dbReference type="PROSITE" id="PS50240">
    <property type="entry name" value="TRYPSIN_DOM"/>
    <property type="match status" value="1"/>
</dbReference>
<dbReference type="InterPro" id="IPR001254">
    <property type="entry name" value="Trypsin_dom"/>
</dbReference>
<dbReference type="SMART" id="SM00280">
    <property type="entry name" value="KAZAL"/>
    <property type="match status" value="1"/>
</dbReference>
<evidence type="ECO:0000259" key="16">
    <source>
        <dbReference type="PROSITE" id="PS51465"/>
    </source>
</evidence>
<keyword evidence="7" id="KW-0720">Serine protease</keyword>
<dbReference type="Pfam" id="PF21287">
    <property type="entry name" value="Kazal_CFAI"/>
    <property type="match status" value="1"/>
</dbReference>
<dbReference type="InterPro" id="IPR001190">
    <property type="entry name" value="SRCR"/>
</dbReference>
<dbReference type="SUPFAM" id="SSF57424">
    <property type="entry name" value="LDL receptor-like module"/>
    <property type="match status" value="2"/>
</dbReference>
<evidence type="ECO:0000256" key="8">
    <source>
        <dbReference type="ARBA" id="ARBA00022859"/>
    </source>
</evidence>
<dbReference type="PROSITE" id="PS50068">
    <property type="entry name" value="LDLRA_2"/>
    <property type="match status" value="2"/>
</dbReference>
<feature type="disulfide bond" evidence="11">
    <location>
        <begin position="234"/>
        <end position="249"/>
    </location>
</feature>
<gene>
    <name evidence="18" type="primary">LOC103056500</name>
</gene>
<dbReference type="InterPro" id="IPR036058">
    <property type="entry name" value="Kazal_dom_sf"/>
</dbReference>
<dbReference type="InterPro" id="IPR003884">
    <property type="entry name" value="FacI_MAC"/>
</dbReference>
<keyword evidence="6" id="KW-0378">Hydrolase</keyword>
<feature type="domain" description="SRCR" evidence="15">
    <location>
        <begin position="111"/>
        <end position="209"/>
    </location>
</feature>
<dbReference type="GO" id="GO:0005576">
    <property type="term" value="C:extracellular region"/>
    <property type="evidence" value="ECO:0007669"/>
    <property type="project" value="UniProtKB-SubCell"/>
</dbReference>
<name>A0A9F5J6Q2_PYTBI</name>
<dbReference type="InterPro" id="IPR036772">
    <property type="entry name" value="SRCR-like_dom_sf"/>
</dbReference>
<dbReference type="Gene3D" id="3.10.250.10">
    <property type="entry name" value="SRCR-like domain"/>
    <property type="match status" value="1"/>
</dbReference>
<evidence type="ECO:0000256" key="12">
    <source>
        <dbReference type="PROSITE-ProRule" id="PRU00196"/>
    </source>
</evidence>
<dbReference type="Pfam" id="PF21286">
    <property type="entry name" value="CFAI_FIMAC_N"/>
    <property type="match status" value="1"/>
</dbReference>
<evidence type="ECO:0000259" key="15">
    <source>
        <dbReference type="PROSITE" id="PS50287"/>
    </source>
</evidence>
<evidence type="ECO:0000256" key="11">
    <source>
        <dbReference type="PROSITE-ProRule" id="PRU00124"/>
    </source>
</evidence>
<dbReference type="GO" id="GO:0016020">
    <property type="term" value="C:membrane"/>
    <property type="evidence" value="ECO:0007669"/>
    <property type="project" value="InterPro"/>
</dbReference>
<evidence type="ECO:0000256" key="1">
    <source>
        <dbReference type="ARBA" id="ARBA00004613"/>
    </source>
</evidence>
<evidence type="ECO:0000256" key="4">
    <source>
        <dbReference type="ARBA" id="ARBA00022729"/>
    </source>
</evidence>
<keyword evidence="2" id="KW-0964">Secreted</keyword>
<dbReference type="InterPro" id="IPR036055">
    <property type="entry name" value="LDL_receptor-like_sf"/>
</dbReference>
<evidence type="ECO:0000256" key="9">
    <source>
        <dbReference type="ARBA" id="ARBA00023157"/>
    </source>
</evidence>
<feature type="disulfide bond" evidence="11">
    <location>
        <begin position="222"/>
        <end position="240"/>
    </location>
</feature>
<keyword evidence="8" id="KW-0391">Immunity</keyword>
<keyword evidence="3" id="KW-0645">Protease</keyword>
<dbReference type="SUPFAM" id="SSF50494">
    <property type="entry name" value="Trypsin-like serine proteases"/>
    <property type="match status" value="1"/>
</dbReference>
<protein>
    <submittedName>
        <fullName evidence="18">Complement factor I-like</fullName>
    </submittedName>
</protein>
<keyword evidence="4 13" id="KW-0732">Signal</keyword>
<dbReference type="InterPro" id="IPR048719">
    <property type="entry name" value="CFAI_KAZAL"/>
</dbReference>
<dbReference type="Pfam" id="PF00089">
    <property type="entry name" value="Trypsin"/>
    <property type="match status" value="1"/>
</dbReference>
<evidence type="ECO:0000256" key="2">
    <source>
        <dbReference type="ARBA" id="ARBA00022525"/>
    </source>
</evidence>